<accession>Q7SD65</accession>
<gene>
    <name evidence="1" type="ORF">NCU08386</name>
</gene>
<reference evidence="1 2" key="1">
    <citation type="journal article" date="2003" name="Nature">
        <title>The genome sequence of the filamentous fungus Neurospora crassa.</title>
        <authorList>
            <person name="Galagan J.E."/>
            <person name="Calvo S.E."/>
            <person name="Borkovich K.A."/>
            <person name="Selker E.U."/>
            <person name="Read N.D."/>
            <person name="Jaffe D."/>
            <person name="FitzHugh W."/>
            <person name="Ma L.J."/>
            <person name="Smirnov S."/>
            <person name="Purcell S."/>
            <person name="Rehman B."/>
            <person name="Elkins T."/>
            <person name="Engels R."/>
            <person name="Wang S."/>
            <person name="Nielsen C.B."/>
            <person name="Butler J."/>
            <person name="Endrizzi M."/>
            <person name="Qui D."/>
            <person name="Ianakiev P."/>
            <person name="Bell-Pedersen D."/>
            <person name="Nelson M.A."/>
            <person name="Werner-Washburne M."/>
            <person name="Selitrennikoff C.P."/>
            <person name="Kinsey J.A."/>
            <person name="Braun E.L."/>
            <person name="Zelter A."/>
            <person name="Schulte U."/>
            <person name="Kothe G.O."/>
            <person name="Jedd G."/>
            <person name="Mewes W."/>
            <person name="Staben C."/>
            <person name="Marcotte E."/>
            <person name="Greenberg D."/>
            <person name="Roy A."/>
            <person name="Foley K."/>
            <person name="Naylor J."/>
            <person name="Stange-Thomann N."/>
            <person name="Barrett R."/>
            <person name="Gnerre S."/>
            <person name="Kamal M."/>
            <person name="Kamvysselis M."/>
            <person name="Mauceli E."/>
            <person name="Bielke C."/>
            <person name="Rudd S."/>
            <person name="Frishman D."/>
            <person name="Krystofova S."/>
            <person name="Rasmussen C."/>
            <person name="Metzenberg R.L."/>
            <person name="Perkins D.D."/>
            <person name="Kroken S."/>
            <person name="Cogoni C."/>
            <person name="Macino G."/>
            <person name="Catcheside D."/>
            <person name="Li W."/>
            <person name="Pratt R.J."/>
            <person name="Osmani S.A."/>
            <person name="DeSouza C.P."/>
            <person name="Glass L."/>
            <person name="Orbach M.J."/>
            <person name="Berglund J.A."/>
            <person name="Voelker R."/>
            <person name="Yarden O."/>
            <person name="Plamann M."/>
            <person name="Seiler S."/>
            <person name="Dunlap J."/>
            <person name="Radford A."/>
            <person name="Aramayo R."/>
            <person name="Natvig D.O."/>
            <person name="Alex L.A."/>
            <person name="Mannhaupt G."/>
            <person name="Ebbole D.J."/>
            <person name="Freitag M."/>
            <person name="Paulsen I."/>
            <person name="Sachs M.S."/>
            <person name="Lander E.S."/>
            <person name="Nusbaum C."/>
            <person name="Birren B."/>
        </authorList>
    </citation>
    <scope>NUCLEOTIDE SEQUENCE [LARGE SCALE GENOMIC DNA]</scope>
    <source>
        <strain evidence="2">ATCC 24698 / 74-OR23-1A / CBS 708.71 / DSM 1257 / FGSC 987</strain>
    </source>
</reference>
<dbReference type="Proteomes" id="UP000001805">
    <property type="component" value="Chromosome 1, Linkage Group I"/>
</dbReference>
<evidence type="ECO:0000313" key="2">
    <source>
        <dbReference type="Proteomes" id="UP000001805"/>
    </source>
</evidence>
<dbReference type="HOGENOM" id="CLU_1611244_0_0_1"/>
<evidence type="ECO:0000313" key="1">
    <source>
        <dbReference type="EMBL" id="EAA34697.2"/>
    </source>
</evidence>
<sequence length="325" mass="36427">MHSHPGGADAASRNKIIYMPGFPPNSRWELIDNYANHCGGIKWTNERIQAADGTDLAMAVTTVPMQKGKFPTDKKDARAHVYVLYFQGLVPHINVSFRDSQLIWAPRKRRFDTATIAGSVMGASKRYWTSRGRPSEAGLRRDAEAGARWISEYHKQLYGPDRDAPLPILLLWGQSIGCGVATNLAATGKIPQNLSVRGLLLETPFLSVRTMLETLYPQKWLPYKHLWPFLRNHLDSWTNMETIAQAAREKGSPPPSMYILEAERDELVPPEHAERLLEKCQDLGLPVERVKSPAAFHSDAIMRVEGKRLAALGIVRLTQKTLDVG</sequence>
<dbReference type="STRING" id="367110.Q7SD65"/>
<organism evidence="1 2">
    <name type="scientific">Neurospora crassa (strain ATCC 24698 / 74-OR23-1A / CBS 708.71 / DSM 1257 / FGSC 987)</name>
    <dbReference type="NCBI Taxonomy" id="367110"/>
    <lineage>
        <taxon>Eukaryota</taxon>
        <taxon>Fungi</taxon>
        <taxon>Dikarya</taxon>
        <taxon>Ascomycota</taxon>
        <taxon>Pezizomycotina</taxon>
        <taxon>Sordariomycetes</taxon>
        <taxon>Sordariomycetidae</taxon>
        <taxon>Sordariales</taxon>
        <taxon>Sordariaceae</taxon>
        <taxon>Neurospora</taxon>
    </lineage>
</organism>
<dbReference type="InterPro" id="IPR029058">
    <property type="entry name" value="AB_hydrolase_fold"/>
</dbReference>
<dbReference type="PANTHER" id="PTHR12277">
    <property type="entry name" value="ALPHA/BETA HYDROLASE DOMAIN-CONTAINING PROTEIN"/>
    <property type="match status" value="1"/>
</dbReference>
<dbReference type="SUPFAM" id="SSF53474">
    <property type="entry name" value="alpha/beta-Hydrolases"/>
    <property type="match status" value="1"/>
</dbReference>
<dbReference type="GO" id="GO:0008474">
    <property type="term" value="F:palmitoyl-(protein) hydrolase activity"/>
    <property type="evidence" value="ECO:0000318"/>
    <property type="project" value="GO_Central"/>
</dbReference>
<dbReference type="AlphaFoldDB" id="Q7SD65"/>
<dbReference type="GO" id="GO:0016020">
    <property type="term" value="C:membrane"/>
    <property type="evidence" value="ECO:0000318"/>
    <property type="project" value="GO_Central"/>
</dbReference>
<dbReference type="EMBL" id="CM002236">
    <property type="protein sequence ID" value="EAA34697.2"/>
    <property type="molecule type" value="Genomic_DNA"/>
</dbReference>
<proteinExistence type="predicted"/>
<name>Q7SD65_NEUCR</name>
<dbReference type="PaxDb" id="5141-EFNCRP00000006411"/>
<dbReference type="RefSeq" id="XP_963933.2">
    <property type="nucleotide sequence ID" value="XM_958840.2"/>
</dbReference>
<dbReference type="KEGG" id="ncr:NCU08386"/>
<dbReference type="PANTHER" id="PTHR12277:SF64">
    <property type="entry name" value="SUPERFAMILY HYDROLASE, PUTATIVE (AFU_ORTHOLOGUE AFUA_3G01760)-RELATED"/>
    <property type="match status" value="1"/>
</dbReference>
<dbReference type="InParanoid" id="Q7SD65"/>
<dbReference type="GeneID" id="3880082"/>
<dbReference type="VEuPathDB" id="FungiDB:NCU08386"/>
<dbReference type="OrthoDB" id="10249433at2759"/>
<evidence type="ECO:0008006" key="3">
    <source>
        <dbReference type="Google" id="ProtNLM"/>
    </source>
</evidence>
<protein>
    <recommendedName>
        <fullName evidence="3">Alpha/beta-hydrolase</fullName>
    </recommendedName>
</protein>
<dbReference type="Gene3D" id="3.40.50.1820">
    <property type="entry name" value="alpha/beta hydrolase"/>
    <property type="match status" value="1"/>
</dbReference>
<keyword evidence="2" id="KW-1185">Reference proteome</keyword>